<evidence type="ECO:0000259" key="2">
    <source>
        <dbReference type="Pfam" id="PF20151"/>
    </source>
</evidence>
<sequence length="300" mass="33584">MITTVGGVDLFSLTLASTGTLLVYDYLITFEREAKHVWTQRWTWSKILFMLNRYTPFTDTFIALYLHTKQTSASECVKGFTAFTWLTLFGVLIAEFVLMMRTCALWAMKRSILLGLTIVVLVLFPPAVVISQLEIKSLAYAGSPYGCIQTKPPSKIVVWLFFLLVISETILVILTVTRVWKLSAIYVPQFDCSNLDLCPDSGPWTLTSPRYHVSRRSNLLSVSVGNVCDELDHTTNCTVGFIPFVGNTSTGVAQYPLHTRLAPHQGMGRRAPIAELDDECGSQLLSDGYEDISKLLQNQH</sequence>
<keyword evidence="1" id="KW-0812">Transmembrane</keyword>
<gene>
    <name evidence="3" type="ORF">BD410DRAFT_900367</name>
</gene>
<evidence type="ECO:0000256" key="1">
    <source>
        <dbReference type="SAM" id="Phobius"/>
    </source>
</evidence>
<feature type="transmembrane region" description="Helical" evidence="1">
    <location>
        <begin position="6"/>
        <end position="27"/>
    </location>
</feature>
<proteinExistence type="predicted"/>
<accession>A0A4Y7PX93</accession>
<evidence type="ECO:0000313" key="4">
    <source>
        <dbReference type="Proteomes" id="UP000294933"/>
    </source>
</evidence>
<dbReference type="Proteomes" id="UP000294933">
    <property type="component" value="Unassembled WGS sequence"/>
</dbReference>
<feature type="transmembrane region" description="Helical" evidence="1">
    <location>
        <begin position="47"/>
        <end position="67"/>
    </location>
</feature>
<feature type="transmembrane region" description="Helical" evidence="1">
    <location>
        <begin position="156"/>
        <end position="176"/>
    </location>
</feature>
<protein>
    <recommendedName>
        <fullName evidence="2">DUF6533 domain-containing protein</fullName>
    </recommendedName>
</protein>
<keyword evidence="1" id="KW-0472">Membrane</keyword>
<dbReference type="AlphaFoldDB" id="A0A4Y7PX93"/>
<evidence type="ECO:0000313" key="3">
    <source>
        <dbReference type="EMBL" id="TDL19160.1"/>
    </source>
</evidence>
<dbReference type="InterPro" id="IPR045340">
    <property type="entry name" value="DUF6533"/>
</dbReference>
<dbReference type="Pfam" id="PF20151">
    <property type="entry name" value="DUF6533"/>
    <property type="match status" value="1"/>
</dbReference>
<feature type="domain" description="DUF6533" evidence="2">
    <location>
        <begin position="14"/>
        <end position="57"/>
    </location>
</feature>
<dbReference type="VEuPathDB" id="FungiDB:BD410DRAFT_900367"/>
<organism evidence="3 4">
    <name type="scientific">Rickenella mellea</name>
    <dbReference type="NCBI Taxonomy" id="50990"/>
    <lineage>
        <taxon>Eukaryota</taxon>
        <taxon>Fungi</taxon>
        <taxon>Dikarya</taxon>
        <taxon>Basidiomycota</taxon>
        <taxon>Agaricomycotina</taxon>
        <taxon>Agaricomycetes</taxon>
        <taxon>Hymenochaetales</taxon>
        <taxon>Rickenellaceae</taxon>
        <taxon>Rickenella</taxon>
    </lineage>
</organism>
<feature type="transmembrane region" description="Helical" evidence="1">
    <location>
        <begin position="79"/>
        <end position="100"/>
    </location>
</feature>
<dbReference type="OrthoDB" id="3341843at2759"/>
<reference evidence="3 4" key="1">
    <citation type="submission" date="2018-06" db="EMBL/GenBank/DDBJ databases">
        <title>A transcriptomic atlas of mushroom development highlights an independent origin of complex multicellularity.</title>
        <authorList>
            <consortium name="DOE Joint Genome Institute"/>
            <person name="Krizsan K."/>
            <person name="Almasi E."/>
            <person name="Merenyi Z."/>
            <person name="Sahu N."/>
            <person name="Viragh M."/>
            <person name="Koszo T."/>
            <person name="Mondo S."/>
            <person name="Kiss B."/>
            <person name="Balint B."/>
            <person name="Kues U."/>
            <person name="Barry K."/>
            <person name="Hegedus J.C."/>
            <person name="Henrissat B."/>
            <person name="Johnson J."/>
            <person name="Lipzen A."/>
            <person name="Ohm R."/>
            <person name="Nagy I."/>
            <person name="Pangilinan J."/>
            <person name="Yan J."/>
            <person name="Xiong Y."/>
            <person name="Grigoriev I.V."/>
            <person name="Hibbett D.S."/>
            <person name="Nagy L.G."/>
        </authorList>
    </citation>
    <scope>NUCLEOTIDE SEQUENCE [LARGE SCALE GENOMIC DNA]</scope>
    <source>
        <strain evidence="3 4">SZMC22713</strain>
    </source>
</reference>
<keyword evidence="1" id="KW-1133">Transmembrane helix</keyword>
<dbReference type="EMBL" id="ML170199">
    <property type="protein sequence ID" value="TDL19160.1"/>
    <property type="molecule type" value="Genomic_DNA"/>
</dbReference>
<feature type="transmembrane region" description="Helical" evidence="1">
    <location>
        <begin position="112"/>
        <end position="133"/>
    </location>
</feature>
<keyword evidence="4" id="KW-1185">Reference proteome</keyword>
<name>A0A4Y7PX93_9AGAM</name>
<dbReference type="STRING" id="50990.A0A4Y7PX93"/>